<dbReference type="PANTHER" id="PTHR30381">
    <property type="entry name" value="FLAGELLAR P-RING PERIPLASMIC PROTEIN FLGI"/>
    <property type="match status" value="1"/>
</dbReference>
<keyword evidence="7" id="KW-0282">Flagellum</keyword>
<dbReference type="EMBL" id="CP001817">
    <property type="protein sequence ID" value="AEH39807.1"/>
    <property type="molecule type" value="Genomic_DNA"/>
</dbReference>
<evidence type="ECO:0000256" key="6">
    <source>
        <dbReference type="ARBA" id="ARBA00023143"/>
    </source>
</evidence>
<dbReference type="PANTHER" id="PTHR30381:SF0">
    <property type="entry name" value="FLAGELLAR P-RING PROTEIN"/>
    <property type="match status" value="1"/>
</dbReference>
<sequence length="255" mass="28919">MNNFLKYKYIILIFFSISMVHPVVLAEKIRNLINISNTNQTQLLGYGLVIGLNGTGDQITPLSFAKKLLINIFLKFGINIDNNYNTQTRNIAAVIVTAITPPFNYIGQKINVSVSSVGNATNLHGGLLLLTPLYGLDKKKYAVAYGKVSCISNQLHTTNLYNTNYYTNVEIKNGAVLEKKILSHDKKNQNIFLYIQKKDSALTQEIYRLINNYYPNHSKIIDIYTIQITLPENKLLQLKILSHIENMDVDILKLH</sequence>
<dbReference type="PRINTS" id="PR01010">
    <property type="entry name" value="FLGPRINGFLGI"/>
</dbReference>
<dbReference type="STRING" id="261317.BCTU_225"/>
<name>F7WZE5_9GAMM</name>
<proteinExistence type="inferred from homology"/>
<comment type="function">
    <text evidence="1">Assembles around the rod to form the L-ring and probably protects the motor/basal body from shearing forces during rotation.</text>
</comment>
<dbReference type="AlphaFoldDB" id="F7WZE5"/>
<evidence type="ECO:0000256" key="4">
    <source>
        <dbReference type="ARBA" id="ARBA00011439"/>
    </source>
</evidence>
<evidence type="ECO:0000313" key="7">
    <source>
        <dbReference type="EMBL" id="AEH39807.1"/>
    </source>
</evidence>
<dbReference type="InterPro" id="IPR001782">
    <property type="entry name" value="Flag_FlgI"/>
</dbReference>
<dbReference type="HOGENOM" id="CLU_1088492_0_0_6"/>
<dbReference type="GO" id="GO:0005198">
    <property type="term" value="F:structural molecule activity"/>
    <property type="evidence" value="ECO:0007669"/>
    <property type="project" value="InterPro"/>
</dbReference>
<dbReference type="GO" id="GO:0009428">
    <property type="term" value="C:bacterial-type flagellum basal body, distal rod, P ring"/>
    <property type="evidence" value="ECO:0007669"/>
    <property type="project" value="InterPro"/>
</dbReference>
<evidence type="ECO:0000313" key="8">
    <source>
        <dbReference type="Proteomes" id="UP000006811"/>
    </source>
</evidence>
<dbReference type="KEGG" id="baj:BCTU_225"/>
<dbReference type="Proteomes" id="UP000006811">
    <property type="component" value="Chromosome"/>
</dbReference>
<dbReference type="OrthoDB" id="9786431at2"/>
<protein>
    <submittedName>
        <fullName evidence="7">Flagellar P-ring protein</fullName>
    </submittedName>
</protein>
<evidence type="ECO:0000256" key="3">
    <source>
        <dbReference type="ARBA" id="ARBA00008994"/>
    </source>
</evidence>
<reference evidence="7 8" key="1">
    <citation type="journal article" date="2011" name="Appl. Environ. Microbiol.">
        <title>The genome of Buchnera aphidicola from the aphid Cinara tujafilina provides new clues about the evolutionary history of metabolic losses in bacterial endosymbionts.</title>
        <authorList>
            <person name="Lamelas A."/>
            <person name="Gosalbes M.J."/>
            <person name="Moya A."/>
            <person name="Latorre A."/>
        </authorList>
    </citation>
    <scope>NUCLEOTIDE SEQUENCE [LARGE SCALE GENOMIC DNA]</scope>
    <source>
        <strain evidence="8">Cinara tujafilina</strain>
    </source>
</reference>
<dbReference type="GO" id="GO:0030288">
    <property type="term" value="C:outer membrane-bounded periplasmic space"/>
    <property type="evidence" value="ECO:0007669"/>
    <property type="project" value="InterPro"/>
</dbReference>
<evidence type="ECO:0000256" key="1">
    <source>
        <dbReference type="ARBA" id="ARBA00002591"/>
    </source>
</evidence>
<keyword evidence="5" id="KW-0732">Signal</keyword>
<comment type="subunit">
    <text evidence="4">The basal body constitutes a major portion of the flagellar organelle and consists of four rings (L,P,S, and M) mounted on a central rod.</text>
</comment>
<keyword evidence="8" id="KW-1185">Reference proteome</keyword>
<evidence type="ECO:0000256" key="2">
    <source>
        <dbReference type="ARBA" id="ARBA00004117"/>
    </source>
</evidence>
<dbReference type="GO" id="GO:0071973">
    <property type="term" value="P:bacterial-type flagellum-dependent cell motility"/>
    <property type="evidence" value="ECO:0007669"/>
    <property type="project" value="InterPro"/>
</dbReference>
<dbReference type="Pfam" id="PF02119">
    <property type="entry name" value="FlgI"/>
    <property type="match status" value="1"/>
</dbReference>
<gene>
    <name evidence="7" type="primary">flgI</name>
    <name evidence="7" type="ORF">BCTU_225</name>
</gene>
<accession>F7WZE5</accession>
<evidence type="ECO:0000256" key="5">
    <source>
        <dbReference type="ARBA" id="ARBA00022729"/>
    </source>
</evidence>
<keyword evidence="7" id="KW-0969">Cilium</keyword>
<organism evidence="7 8">
    <name type="scientific">Buchnera aphidicola</name>
    <name type="common">Cinara tujafilina</name>
    <dbReference type="NCBI Taxonomy" id="261317"/>
    <lineage>
        <taxon>Bacteria</taxon>
        <taxon>Pseudomonadati</taxon>
        <taxon>Pseudomonadota</taxon>
        <taxon>Gammaproteobacteria</taxon>
        <taxon>Enterobacterales</taxon>
        <taxon>Erwiniaceae</taxon>
        <taxon>Buchnera</taxon>
    </lineage>
</organism>
<comment type="similarity">
    <text evidence="3">Belongs to the FlgI family.</text>
</comment>
<keyword evidence="7" id="KW-0966">Cell projection</keyword>
<dbReference type="eggNOG" id="COG1706">
    <property type="taxonomic scope" value="Bacteria"/>
</dbReference>
<keyword evidence="6" id="KW-0975">Bacterial flagellum</keyword>
<comment type="subcellular location">
    <subcellularLocation>
        <location evidence="2">Bacterial flagellum basal body</location>
    </subcellularLocation>
</comment>